<name>A0A7H1BIB1_9ACTN</name>
<feature type="region of interest" description="Disordered" evidence="1">
    <location>
        <begin position="62"/>
        <end position="81"/>
    </location>
</feature>
<dbReference type="KEGG" id="sxn:IAG42_01260"/>
<accession>A0A7H1BIB1</accession>
<proteinExistence type="predicted"/>
<evidence type="ECO:0000313" key="2">
    <source>
        <dbReference type="EMBL" id="QNS08466.1"/>
    </source>
</evidence>
<protein>
    <submittedName>
        <fullName evidence="2">Uncharacterized protein</fullName>
    </submittedName>
</protein>
<keyword evidence="3" id="KW-1185">Reference proteome</keyword>
<gene>
    <name evidence="2" type="ORF">IAG42_01260</name>
</gene>
<evidence type="ECO:0000256" key="1">
    <source>
        <dbReference type="SAM" id="MobiDB-lite"/>
    </source>
</evidence>
<reference evidence="2 3" key="1">
    <citation type="submission" date="2020-09" db="EMBL/GenBank/DDBJ databases">
        <title>A novel species.</title>
        <authorList>
            <person name="Gao J."/>
        </authorList>
    </citation>
    <scope>NUCLEOTIDE SEQUENCE [LARGE SCALE GENOMIC DNA]</scope>
    <source>
        <strain evidence="2 3">CRXT-Y-14</strain>
    </source>
</reference>
<organism evidence="2 3">
    <name type="scientific">Streptomyces xanthii</name>
    <dbReference type="NCBI Taxonomy" id="2768069"/>
    <lineage>
        <taxon>Bacteria</taxon>
        <taxon>Bacillati</taxon>
        <taxon>Actinomycetota</taxon>
        <taxon>Actinomycetes</taxon>
        <taxon>Kitasatosporales</taxon>
        <taxon>Streptomycetaceae</taxon>
        <taxon>Streptomyces</taxon>
    </lineage>
</organism>
<dbReference type="AlphaFoldDB" id="A0A7H1BIB1"/>
<dbReference type="EMBL" id="CP061281">
    <property type="protein sequence ID" value="QNS08466.1"/>
    <property type="molecule type" value="Genomic_DNA"/>
</dbReference>
<sequence length="81" mass="8983">MGERELEEAVRALRSAEDRVADALRAYLERDPLTGRPVYGRIGRAAQITGWGEQRVKETAIPGLAERRRAKRAGKEAGHGE</sequence>
<dbReference type="Proteomes" id="UP000516428">
    <property type="component" value="Chromosome"/>
</dbReference>
<evidence type="ECO:0000313" key="3">
    <source>
        <dbReference type="Proteomes" id="UP000516428"/>
    </source>
</evidence>